<comment type="caution">
    <text evidence="1">The sequence shown here is derived from an EMBL/GenBank/DDBJ whole genome shotgun (WGS) entry which is preliminary data.</text>
</comment>
<protein>
    <submittedName>
        <fullName evidence="1">Uncharacterized protein</fullName>
    </submittedName>
</protein>
<evidence type="ECO:0000313" key="1">
    <source>
        <dbReference type="EMBL" id="KAI4324851.1"/>
    </source>
</evidence>
<dbReference type="Proteomes" id="UP001057402">
    <property type="component" value="Chromosome 9"/>
</dbReference>
<evidence type="ECO:0000313" key="2">
    <source>
        <dbReference type="Proteomes" id="UP001057402"/>
    </source>
</evidence>
<organism evidence="1 2">
    <name type="scientific">Melastoma candidum</name>
    <dbReference type="NCBI Taxonomy" id="119954"/>
    <lineage>
        <taxon>Eukaryota</taxon>
        <taxon>Viridiplantae</taxon>
        <taxon>Streptophyta</taxon>
        <taxon>Embryophyta</taxon>
        <taxon>Tracheophyta</taxon>
        <taxon>Spermatophyta</taxon>
        <taxon>Magnoliopsida</taxon>
        <taxon>eudicotyledons</taxon>
        <taxon>Gunneridae</taxon>
        <taxon>Pentapetalae</taxon>
        <taxon>rosids</taxon>
        <taxon>malvids</taxon>
        <taxon>Myrtales</taxon>
        <taxon>Melastomataceae</taxon>
        <taxon>Melastomatoideae</taxon>
        <taxon>Melastomateae</taxon>
        <taxon>Melastoma</taxon>
    </lineage>
</organism>
<accession>A0ACB9MMH2</accession>
<name>A0ACB9MMH2_9MYRT</name>
<gene>
    <name evidence="1" type="ORF">MLD38_030303</name>
</gene>
<proteinExistence type="predicted"/>
<keyword evidence="2" id="KW-1185">Reference proteome</keyword>
<sequence>MRHARRLFDRIPHRDAPLWNAMFKGYSLNSLDEEVLALFRMVKDVGVMPNCFTFPLVLNACIKTRAFSEGRHVHCAAIKTGFKGNPFVGTSLIEMYCCQGDLAAAYRAFGEVNERNVVVWTSMVKGYLLCGDVVAARRLFDLAPVRDAVLWNTMVVGYIECGDMIAAGKLFDVMPDRDVISWNTVLGGYASCGDVGACERLFEEMGVRNVFSWNALLGGYLKSGRSVEILATFQRMLFEDTVSPNDATLVTILSACARLGALDIGKWVHVYAENNGYGENLYVLNALMDMYAKCGIVENSVSLFLGMEKKDLISWNTIINGLAIHGRGDDALTMFQKMKDANVQPDAITYIGILCACTHMGLILDGFSYFRSMTLDHSIMPQIEHYGCMVDLLARAGLLVQAFDFVKEMPMEADAVIWASLLGACRLHKNIDLAEVALNRLIELEPRNPANFVQLANAYGDARKWKDVARLKAAMKDTGFRKQAGCSLIECKGDVVEFYCLDERHHKTEKIYETLNSLTLLLTSHIPALDLDELDQ</sequence>
<dbReference type="EMBL" id="CM042888">
    <property type="protein sequence ID" value="KAI4324851.1"/>
    <property type="molecule type" value="Genomic_DNA"/>
</dbReference>
<reference evidence="2" key="1">
    <citation type="journal article" date="2023" name="Front. Plant Sci.">
        <title>Chromosomal-level genome assembly of Melastoma candidum provides insights into trichome evolution.</title>
        <authorList>
            <person name="Zhong Y."/>
            <person name="Wu W."/>
            <person name="Sun C."/>
            <person name="Zou P."/>
            <person name="Liu Y."/>
            <person name="Dai S."/>
            <person name="Zhou R."/>
        </authorList>
    </citation>
    <scope>NUCLEOTIDE SEQUENCE [LARGE SCALE GENOMIC DNA]</scope>
</reference>